<feature type="compositionally biased region" description="Basic and acidic residues" evidence="1">
    <location>
        <begin position="144"/>
        <end position="154"/>
    </location>
</feature>
<sequence>MCFVAMTEREDVAEVSLLVRNEEDLSPECLAWADSCIISFPDDSDSNNWGTFRDALTEIIDIHPEMFVPSSTGTRGVLSPDEDMTESEPVHLWRFEPEADSANSKTNSSNEEVSEIVSMLTFESDPSKNSLEDCYFPESIAENGTREPAVDRPTTDLGDVESIEEDGSESSGEAEEEEEPASVSSQVFKDDFMSTYVEDNVDDCNVIEDPVKVTPQEIFKVWDLEIVGDDDEEDGLVLQLKKALDESSTVQPLNDDQVVSEKSNIDDLIAGISDLSLAETFK</sequence>
<feature type="region of interest" description="Disordered" evidence="1">
    <location>
        <begin position="140"/>
        <end position="187"/>
    </location>
</feature>
<dbReference type="Proteomes" id="UP000694240">
    <property type="component" value="Chromosome 12"/>
</dbReference>
<reference evidence="2 3" key="1">
    <citation type="submission" date="2020-12" db="EMBL/GenBank/DDBJ databases">
        <title>Concerted genomic and epigenomic changes stabilize Arabidopsis allopolyploids.</title>
        <authorList>
            <person name="Chen Z."/>
        </authorList>
    </citation>
    <scope>NUCLEOTIDE SEQUENCE [LARGE SCALE GENOMIC DNA]</scope>
    <source>
        <strain evidence="2">Allo738</strain>
        <tissue evidence="2">Leaf</tissue>
    </source>
</reference>
<evidence type="ECO:0000313" key="3">
    <source>
        <dbReference type="Proteomes" id="UP000694240"/>
    </source>
</evidence>
<dbReference type="EMBL" id="JAEFBK010000012">
    <property type="protein sequence ID" value="KAG7539801.1"/>
    <property type="molecule type" value="Genomic_DNA"/>
</dbReference>
<dbReference type="PANTHER" id="PTHR36388">
    <property type="entry name" value="OS02G0469000 PROTEIN"/>
    <property type="match status" value="1"/>
</dbReference>
<keyword evidence="3" id="KW-1185">Reference proteome</keyword>
<name>A0A8T1Y055_9BRAS</name>
<comment type="caution">
    <text evidence="2">The sequence shown here is derived from an EMBL/GenBank/DDBJ whole genome shotgun (WGS) entry which is preliminary data.</text>
</comment>
<organism evidence="2 3">
    <name type="scientific">Arabidopsis thaliana x Arabidopsis arenosa</name>
    <dbReference type="NCBI Taxonomy" id="1240361"/>
    <lineage>
        <taxon>Eukaryota</taxon>
        <taxon>Viridiplantae</taxon>
        <taxon>Streptophyta</taxon>
        <taxon>Embryophyta</taxon>
        <taxon>Tracheophyta</taxon>
        <taxon>Spermatophyta</taxon>
        <taxon>Magnoliopsida</taxon>
        <taxon>eudicotyledons</taxon>
        <taxon>Gunneridae</taxon>
        <taxon>Pentapetalae</taxon>
        <taxon>rosids</taxon>
        <taxon>malvids</taxon>
        <taxon>Brassicales</taxon>
        <taxon>Brassicaceae</taxon>
        <taxon>Camelineae</taxon>
        <taxon>Arabidopsis</taxon>
    </lineage>
</organism>
<evidence type="ECO:0000256" key="1">
    <source>
        <dbReference type="SAM" id="MobiDB-lite"/>
    </source>
</evidence>
<dbReference type="AlphaFoldDB" id="A0A8T1Y055"/>
<accession>A0A8T1Y055</accession>
<gene>
    <name evidence="2" type="ORF">ISN45_Aa07g000830</name>
</gene>
<protein>
    <submittedName>
        <fullName evidence="2">Uncharacterized protein</fullName>
    </submittedName>
</protein>
<proteinExistence type="predicted"/>
<feature type="compositionally biased region" description="Acidic residues" evidence="1">
    <location>
        <begin position="158"/>
        <end position="180"/>
    </location>
</feature>
<evidence type="ECO:0000313" key="2">
    <source>
        <dbReference type="EMBL" id="KAG7539801.1"/>
    </source>
</evidence>
<dbReference type="PANTHER" id="PTHR36388:SF1">
    <property type="entry name" value="OS02G0469000 PROTEIN"/>
    <property type="match status" value="1"/>
</dbReference>